<evidence type="ECO:0000313" key="1">
    <source>
        <dbReference type="EMBL" id="MBL0390196.1"/>
    </source>
</evidence>
<reference evidence="1 2" key="1">
    <citation type="journal article" date="2017" name="Int. J. Syst. Evol. Microbiol.">
        <title>Ramlibacter monticola sp. nov., isolated from forest soil.</title>
        <authorList>
            <person name="Chaudhary D.K."/>
            <person name="Kim J."/>
        </authorList>
    </citation>
    <scope>NUCLEOTIDE SEQUENCE [LARGE SCALE GENOMIC DNA]</scope>
    <source>
        <strain evidence="1 2">KACC 19175</strain>
    </source>
</reference>
<organism evidence="1 2">
    <name type="scientific">Ramlibacter monticola</name>
    <dbReference type="NCBI Taxonomy" id="1926872"/>
    <lineage>
        <taxon>Bacteria</taxon>
        <taxon>Pseudomonadati</taxon>
        <taxon>Pseudomonadota</taxon>
        <taxon>Betaproteobacteria</taxon>
        <taxon>Burkholderiales</taxon>
        <taxon>Comamonadaceae</taxon>
        <taxon>Ramlibacter</taxon>
    </lineage>
</organism>
<gene>
    <name evidence="1" type="ORF">JJ685_03495</name>
</gene>
<dbReference type="RefSeq" id="WP_201672766.1">
    <property type="nucleotide sequence ID" value="NZ_JAEQNE010000001.1"/>
</dbReference>
<comment type="caution">
    <text evidence="1">The sequence shown here is derived from an EMBL/GenBank/DDBJ whole genome shotgun (WGS) entry which is preliminary data.</text>
</comment>
<dbReference type="AlphaFoldDB" id="A0A937CRG1"/>
<evidence type="ECO:0000313" key="2">
    <source>
        <dbReference type="Proteomes" id="UP000599109"/>
    </source>
</evidence>
<sequence length="56" mass="5864">MSDAALRTIVQRLLASLTLDSTRGTPLFLRSGNGPEFVSRTILECISAAGIGTATI</sequence>
<accession>A0A937CRG1</accession>
<dbReference type="Proteomes" id="UP000599109">
    <property type="component" value="Unassembled WGS sequence"/>
</dbReference>
<keyword evidence="2" id="KW-1185">Reference proteome</keyword>
<dbReference type="EMBL" id="JAEQNE010000001">
    <property type="protein sequence ID" value="MBL0390196.1"/>
    <property type="molecule type" value="Genomic_DNA"/>
</dbReference>
<name>A0A937CRG1_9BURK</name>
<proteinExistence type="predicted"/>
<protein>
    <submittedName>
        <fullName evidence="1">Uncharacterized protein</fullName>
    </submittedName>
</protein>